<organism evidence="1">
    <name type="scientific">human gut metagenome</name>
    <dbReference type="NCBI Taxonomy" id="408170"/>
    <lineage>
        <taxon>unclassified sequences</taxon>
        <taxon>metagenomes</taxon>
        <taxon>organismal metagenomes</taxon>
    </lineage>
</organism>
<sequence length="179" mass="19900">ELVIGAKGTFFARSIDMEVNLTKECLIAAAKHQGMSVTEVLQNCVIFNDKTHAAFAGDKATRQEHTITLRHGEKMLFGANNEKGLVFEDMRLKVVTVGQDGYTLDKILTHDAHTKDTTLHSMLAAMKYPDYPVALGVIRSVEDEIVYDQAVEKQVEEVKAQSKIHCVDDLLHSGATWEI</sequence>
<comment type="caution">
    <text evidence="1">The sequence shown here is derived from an EMBL/GenBank/DDBJ whole genome shotgun (WGS) entry which is preliminary data.</text>
</comment>
<dbReference type="SUPFAM" id="SSF52518">
    <property type="entry name" value="Thiamin diphosphate-binding fold (THDP-binding)"/>
    <property type="match status" value="1"/>
</dbReference>
<dbReference type="AlphaFoldDB" id="K1T201"/>
<feature type="non-terminal residue" evidence="1">
    <location>
        <position position="1"/>
    </location>
</feature>
<dbReference type="PANTHER" id="PTHR48084">
    <property type="entry name" value="2-OXOGLUTARATE OXIDOREDUCTASE SUBUNIT KORB-RELATED"/>
    <property type="match status" value="1"/>
</dbReference>
<dbReference type="InterPro" id="IPR029061">
    <property type="entry name" value="THDP-binding"/>
</dbReference>
<evidence type="ECO:0000313" key="1">
    <source>
        <dbReference type="EMBL" id="EKC63913.1"/>
    </source>
</evidence>
<dbReference type="EMBL" id="AJWY01007468">
    <property type="protein sequence ID" value="EKC63913.1"/>
    <property type="molecule type" value="Genomic_DNA"/>
</dbReference>
<name>K1T201_9ZZZZ</name>
<gene>
    <name evidence="1" type="ORF">LEA_11102</name>
</gene>
<protein>
    <submittedName>
        <fullName evidence="1">2-oxoglutarate ferredoxin oxidoreductase subunit beta</fullName>
    </submittedName>
</protein>
<accession>K1T201</accession>
<proteinExistence type="predicted"/>
<dbReference type="InterPro" id="IPR051457">
    <property type="entry name" value="2-oxoacid:Fd_oxidoreductase"/>
</dbReference>
<dbReference type="PANTHER" id="PTHR48084:SF4">
    <property type="entry name" value="2-OXOGLUTARATE OXIDOREDUCTASE SUBUNIT KORB"/>
    <property type="match status" value="1"/>
</dbReference>
<reference evidence="1" key="1">
    <citation type="journal article" date="2013" name="Environ. Microbiol.">
        <title>Microbiota from the distal guts of lean and obese adolescents exhibit partial functional redundancy besides clear differences in community structure.</title>
        <authorList>
            <person name="Ferrer M."/>
            <person name="Ruiz A."/>
            <person name="Lanza F."/>
            <person name="Haange S.B."/>
            <person name="Oberbach A."/>
            <person name="Till H."/>
            <person name="Bargiela R."/>
            <person name="Campoy C."/>
            <person name="Segura M.T."/>
            <person name="Richter M."/>
            <person name="von Bergen M."/>
            <person name="Seifert J."/>
            <person name="Suarez A."/>
        </authorList>
    </citation>
    <scope>NUCLEOTIDE SEQUENCE</scope>
</reference>